<proteinExistence type="predicted"/>
<dbReference type="Gene3D" id="3.40.50.1220">
    <property type="entry name" value="TPP-binding domain"/>
    <property type="match status" value="1"/>
</dbReference>
<dbReference type="AlphaFoldDB" id="A0A8E0S1B8"/>
<accession>A0A8E0S1B8</accession>
<dbReference type="InterPro" id="IPR003000">
    <property type="entry name" value="Sirtuin"/>
</dbReference>
<comment type="caution">
    <text evidence="5">The sequence shown here is derived from an EMBL/GenBank/DDBJ whole genome shotgun (WGS) entry which is preliminary data.</text>
</comment>
<name>A0A8E0S1B8_9TREM</name>
<evidence type="ECO:0000256" key="3">
    <source>
        <dbReference type="PROSITE-ProRule" id="PRU00236"/>
    </source>
</evidence>
<dbReference type="Gene3D" id="3.30.1600.10">
    <property type="entry name" value="SIR2/SIRT2 'Small Domain"/>
    <property type="match status" value="1"/>
</dbReference>
<evidence type="ECO:0000259" key="4">
    <source>
        <dbReference type="PROSITE" id="PS50305"/>
    </source>
</evidence>
<feature type="binding site" evidence="3">
    <location>
        <position position="122"/>
    </location>
    <ligand>
        <name>Zn(2+)</name>
        <dbReference type="ChEBI" id="CHEBI:29105"/>
    </ligand>
</feature>
<keyword evidence="3" id="KW-0479">Metal-binding</keyword>
<sequence length="270" mass="30180">MLSAKCTLALTGAGLSTESGLPDYRSEGVGLYARTNRRPMDYQSFVSDEKNRRKYWARNFVGWSYFSRVLPNFGHRQISHWWDQNKVSFIITQNVDRLHHQAGPGHILELHGTSHFVVCLGCGHRISRANLQEQLIDLNPDWNSLLETNVDVAPDGDVELPDDLVHKFQVPPCSKCTSGILKPDVVFFGENLPADRKIQASSWVDRADLLLCLGSSLQTFSSYRLVLQAHKAGKPIVIVNIGPTRADPLASLILNAKISDTLRMVHPLIS</sequence>
<dbReference type="Pfam" id="PF02146">
    <property type="entry name" value="SIR2"/>
    <property type="match status" value="1"/>
</dbReference>
<organism evidence="5 6">
    <name type="scientific">Fasciolopsis buskii</name>
    <dbReference type="NCBI Taxonomy" id="27845"/>
    <lineage>
        <taxon>Eukaryota</taxon>
        <taxon>Metazoa</taxon>
        <taxon>Spiralia</taxon>
        <taxon>Lophotrochozoa</taxon>
        <taxon>Platyhelminthes</taxon>
        <taxon>Trematoda</taxon>
        <taxon>Digenea</taxon>
        <taxon>Plagiorchiida</taxon>
        <taxon>Echinostomata</taxon>
        <taxon>Echinostomatoidea</taxon>
        <taxon>Fasciolidae</taxon>
        <taxon>Fasciolopsis</taxon>
    </lineage>
</organism>
<dbReference type="GO" id="GO:0005759">
    <property type="term" value="C:mitochondrial matrix"/>
    <property type="evidence" value="ECO:0007669"/>
    <property type="project" value="TreeGrafter"/>
</dbReference>
<keyword evidence="3" id="KW-0862">Zinc</keyword>
<dbReference type="SUPFAM" id="SSF52467">
    <property type="entry name" value="DHS-like NAD/FAD-binding domain"/>
    <property type="match status" value="1"/>
</dbReference>
<feature type="active site" description="Proton acceptor" evidence="3">
    <location>
        <position position="111"/>
    </location>
</feature>
<dbReference type="InterPro" id="IPR029035">
    <property type="entry name" value="DHS-like_NAD/FAD-binding_dom"/>
</dbReference>
<evidence type="ECO:0000313" key="5">
    <source>
        <dbReference type="EMBL" id="KAA0196831.1"/>
    </source>
</evidence>
<dbReference type="PROSITE" id="PS50305">
    <property type="entry name" value="SIRTUIN"/>
    <property type="match status" value="1"/>
</dbReference>
<keyword evidence="6" id="KW-1185">Reference proteome</keyword>
<dbReference type="GO" id="GO:0070403">
    <property type="term" value="F:NAD+ binding"/>
    <property type="evidence" value="ECO:0007669"/>
    <property type="project" value="InterPro"/>
</dbReference>
<dbReference type="InterPro" id="IPR026590">
    <property type="entry name" value="Ssirtuin_cat_dom"/>
</dbReference>
<reference evidence="5" key="1">
    <citation type="submission" date="2019-05" db="EMBL/GenBank/DDBJ databases">
        <title>Annotation for the trematode Fasciolopsis buski.</title>
        <authorList>
            <person name="Choi Y.-J."/>
        </authorList>
    </citation>
    <scope>NUCLEOTIDE SEQUENCE</scope>
    <source>
        <strain evidence="5">HT</strain>
        <tissue evidence="5">Whole worm</tissue>
    </source>
</reference>
<feature type="binding site" evidence="3">
    <location>
        <position position="176"/>
    </location>
    <ligand>
        <name>Zn(2+)</name>
        <dbReference type="ChEBI" id="CHEBI:29105"/>
    </ligand>
</feature>
<feature type="domain" description="Deacetylase sirtuin-type" evidence="4">
    <location>
        <begin position="1"/>
        <end position="270"/>
    </location>
</feature>
<dbReference type="InterPro" id="IPR050134">
    <property type="entry name" value="NAD-dep_sirtuin_deacylases"/>
</dbReference>
<gene>
    <name evidence="5" type="ORF">FBUS_01060</name>
</gene>
<dbReference type="OrthoDB" id="424302at2759"/>
<dbReference type="PANTHER" id="PTHR11085:SF10">
    <property type="entry name" value="NAD-DEPENDENT PROTEIN DEACYLASE SIRTUIN-5, MITOCHONDRIAL-RELATED"/>
    <property type="match status" value="1"/>
</dbReference>
<feature type="binding site" evidence="3">
    <location>
        <position position="173"/>
    </location>
    <ligand>
        <name>Zn(2+)</name>
        <dbReference type="ChEBI" id="CHEBI:29105"/>
    </ligand>
</feature>
<dbReference type="Proteomes" id="UP000728185">
    <property type="component" value="Unassembled WGS sequence"/>
</dbReference>
<evidence type="ECO:0000256" key="2">
    <source>
        <dbReference type="ARBA" id="ARBA00023027"/>
    </source>
</evidence>
<evidence type="ECO:0000256" key="1">
    <source>
        <dbReference type="ARBA" id="ARBA00022679"/>
    </source>
</evidence>
<dbReference type="GO" id="GO:0046872">
    <property type="term" value="F:metal ion binding"/>
    <property type="evidence" value="ECO:0007669"/>
    <property type="project" value="UniProtKB-KW"/>
</dbReference>
<keyword evidence="2" id="KW-0520">NAD</keyword>
<keyword evidence="1" id="KW-0808">Transferase</keyword>
<evidence type="ECO:0000313" key="6">
    <source>
        <dbReference type="Proteomes" id="UP000728185"/>
    </source>
</evidence>
<dbReference type="EMBL" id="LUCM01002803">
    <property type="protein sequence ID" value="KAA0196831.1"/>
    <property type="molecule type" value="Genomic_DNA"/>
</dbReference>
<protein>
    <submittedName>
        <fullName evidence="5">NAD-dependent protein deacetylase</fullName>
    </submittedName>
</protein>
<feature type="binding site" evidence="3">
    <location>
        <position position="119"/>
    </location>
    <ligand>
        <name>Zn(2+)</name>
        <dbReference type="ChEBI" id="CHEBI:29105"/>
    </ligand>
</feature>
<dbReference type="InterPro" id="IPR026591">
    <property type="entry name" value="Sirtuin_cat_small_dom_sf"/>
</dbReference>
<dbReference type="PANTHER" id="PTHR11085">
    <property type="entry name" value="NAD-DEPENDENT PROTEIN DEACYLASE SIRTUIN-5, MITOCHONDRIAL-RELATED"/>
    <property type="match status" value="1"/>
</dbReference>
<dbReference type="GO" id="GO:0017136">
    <property type="term" value="F:histone deacetylase activity, NAD-dependent"/>
    <property type="evidence" value="ECO:0007669"/>
    <property type="project" value="TreeGrafter"/>
</dbReference>